<dbReference type="Proteomes" id="UP000312512">
    <property type="component" value="Unassembled WGS sequence"/>
</dbReference>
<dbReference type="AlphaFoldDB" id="A0A5C4VHE9"/>
<dbReference type="InterPro" id="IPR025296">
    <property type="entry name" value="DUF4158"/>
</dbReference>
<reference evidence="1 2" key="1">
    <citation type="submission" date="2019-10" db="EMBL/GenBank/DDBJ databases">
        <title>Nonomuraea sp. nov., isolated from Phyllanthus amarus.</title>
        <authorList>
            <person name="Klykleung N."/>
            <person name="Tanasupawat S."/>
        </authorList>
    </citation>
    <scope>NUCLEOTIDE SEQUENCE [LARGE SCALE GENOMIC DNA]</scope>
    <source>
        <strain evidence="1 2">PA1-10</strain>
    </source>
</reference>
<accession>A0A5C4VHE9</accession>
<sequence>MVGHVRGVLGLAGEVELRRAAPMSASRHRAFVRERLGVVYDAPRVRRIAEEAIREAVQSKDDPADLINVALEELVRRRCELPGYTTLDAMAASIRAEVNTGFFQTVAGRLDGAARRGWPGCWWWTR</sequence>
<evidence type="ECO:0000313" key="1">
    <source>
        <dbReference type="EMBL" id="KAB8189049.1"/>
    </source>
</evidence>
<gene>
    <name evidence="1" type="ORF">FH608_042075</name>
</gene>
<dbReference type="OrthoDB" id="3698941at2"/>
<protein>
    <submittedName>
        <fullName evidence="1">DUF4158 domain-containing protein</fullName>
    </submittedName>
</protein>
<dbReference type="Pfam" id="PF13700">
    <property type="entry name" value="DUF4158"/>
    <property type="match status" value="1"/>
</dbReference>
<proteinExistence type="predicted"/>
<organism evidence="1 2">
    <name type="scientific">Nonomuraea phyllanthi</name>
    <dbReference type="NCBI Taxonomy" id="2219224"/>
    <lineage>
        <taxon>Bacteria</taxon>
        <taxon>Bacillati</taxon>
        <taxon>Actinomycetota</taxon>
        <taxon>Actinomycetes</taxon>
        <taxon>Streptosporangiales</taxon>
        <taxon>Streptosporangiaceae</taxon>
        <taxon>Nonomuraea</taxon>
    </lineage>
</organism>
<name>A0A5C4VHE9_9ACTN</name>
<evidence type="ECO:0000313" key="2">
    <source>
        <dbReference type="Proteomes" id="UP000312512"/>
    </source>
</evidence>
<comment type="caution">
    <text evidence="1">The sequence shown here is derived from an EMBL/GenBank/DDBJ whole genome shotgun (WGS) entry which is preliminary data.</text>
</comment>
<dbReference type="EMBL" id="VDLX02000022">
    <property type="protein sequence ID" value="KAB8189049.1"/>
    <property type="molecule type" value="Genomic_DNA"/>
</dbReference>
<keyword evidence="2" id="KW-1185">Reference proteome</keyword>